<reference evidence="1" key="1">
    <citation type="journal article" date="2011" name="Environ. Microbiol.">
        <title>Time-series analyses of Monterey Bay coastal microbial picoplankton using a 'genome proxy' microarray.</title>
        <authorList>
            <person name="Rich V.I."/>
            <person name="Pham V.D."/>
            <person name="Eppley J."/>
            <person name="Shi Y."/>
            <person name="DeLong E.F."/>
        </authorList>
    </citation>
    <scope>NUCLEOTIDE SEQUENCE</scope>
</reference>
<evidence type="ECO:0000313" key="1">
    <source>
        <dbReference type="EMBL" id="ADI19016.1"/>
    </source>
</evidence>
<dbReference type="AlphaFoldDB" id="E0XX75"/>
<name>E0XX75_9PROT</name>
<proteinExistence type="predicted"/>
<protein>
    <submittedName>
        <fullName evidence="1">Uncharacterized protein</fullName>
    </submittedName>
</protein>
<dbReference type="EMBL" id="GU474907">
    <property type="protein sequence ID" value="ADI19016.1"/>
    <property type="molecule type" value="Genomic_DNA"/>
</dbReference>
<sequence length="110" mass="12588">MRANIKTQIKITTHQSQPICQTRRGGIFQKGKIIIAWRRPLAMLSDQLLIKNNRNGHDDQHVKQTGKTASEKISGTSHLSFIVPLLYQWRARVEALIILITLKDRSYLVA</sequence>
<organism evidence="1">
    <name type="scientific">uncultured alpha proteobacterium HF0070_05I22</name>
    <dbReference type="NCBI Taxonomy" id="710803"/>
    <lineage>
        <taxon>Bacteria</taxon>
        <taxon>Pseudomonadati</taxon>
        <taxon>Pseudomonadota</taxon>
        <taxon>Alphaproteobacteria</taxon>
        <taxon>environmental samples</taxon>
    </lineage>
</organism>
<accession>E0XX75</accession>